<proteinExistence type="inferred from homology"/>
<dbReference type="RefSeq" id="WP_077541873.1">
    <property type="nucleotide sequence ID" value="NZ_CP019633.1"/>
</dbReference>
<evidence type="ECO:0000256" key="4">
    <source>
        <dbReference type="ARBA" id="ARBA00035204"/>
    </source>
</evidence>
<dbReference type="InterPro" id="IPR036049">
    <property type="entry name" value="Ribosomal_uL29_sf"/>
</dbReference>
<protein>
    <recommendedName>
        <fullName evidence="4 5">Large ribosomal subunit protein uL29</fullName>
    </recommendedName>
</protein>
<evidence type="ECO:0000256" key="3">
    <source>
        <dbReference type="ARBA" id="ARBA00023274"/>
    </source>
</evidence>
<dbReference type="Pfam" id="PF00831">
    <property type="entry name" value="Ribosomal_L29"/>
    <property type="match status" value="1"/>
</dbReference>
<dbReference type="HAMAP" id="MF_00374">
    <property type="entry name" value="Ribosomal_uL29"/>
    <property type="match status" value="1"/>
</dbReference>
<dbReference type="GO" id="GO:0005840">
    <property type="term" value="C:ribosome"/>
    <property type="evidence" value="ECO:0007669"/>
    <property type="project" value="UniProtKB-KW"/>
</dbReference>
<dbReference type="EMBL" id="CP019633">
    <property type="protein sequence ID" value="AQQ09423.1"/>
    <property type="molecule type" value="Genomic_DNA"/>
</dbReference>
<evidence type="ECO:0000256" key="2">
    <source>
        <dbReference type="ARBA" id="ARBA00022980"/>
    </source>
</evidence>
<evidence type="ECO:0000256" key="5">
    <source>
        <dbReference type="HAMAP-Rule" id="MF_00374"/>
    </source>
</evidence>
<organism evidence="6 7">
    <name type="scientific">Sedimentisphaera cyanobacteriorum</name>
    <dbReference type="NCBI Taxonomy" id="1940790"/>
    <lineage>
        <taxon>Bacteria</taxon>
        <taxon>Pseudomonadati</taxon>
        <taxon>Planctomycetota</taxon>
        <taxon>Phycisphaerae</taxon>
        <taxon>Sedimentisphaerales</taxon>
        <taxon>Sedimentisphaeraceae</taxon>
        <taxon>Sedimentisphaera</taxon>
    </lineage>
</organism>
<keyword evidence="7" id="KW-1185">Reference proteome</keyword>
<evidence type="ECO:0000256" key="1">
    <source>
        <dbReference type="ARBA" id="ARBA00009254"/>
    </source>
</evidence>
<dbReference type="GO" id="GO:0003735">
    <property type="term" value="F:structural constituent of ribosome"/>
    <property type="evidence" value="ECO:0007669"/>
    <property type="project" value="InterPro"/>
</dbReference>
<dbReference type="GO" id="GO:0006412">
    <property type="term" value="P:translation"/>
    <property type="evidence" value="ECO:0007669"/>
    <property type="project" value="UniProtKB-UniRule"/>
</dbReference>
<dbReference type="KEGG" id="pbu:L21SP3_01228"/>
<keyword evidence="2 5" id="KW-0689">Ribosomal protein</keyword>
<dbReference type="NCBIfam" id="TIGR00012">
    <property type="entry name" value="L29"/>
    <property type="match status" value="1"/>
</dbReference>
<reference evidence="7" key="1">
    <citation type="submission" date="2017-02" db="EMBL/GenBank/DDBJ databases">
        <title>Comparative genomics and description of representatives of a novel lineage of planctomycetes thriving in anoxic sediments.</title>
        <authorList>
            <person name="Spring S."/>
            <person name="Bunk B."/>
            <person name="Sproer C."/>
            <person name="Klenk H.-P."/>
        </authorList>
    </citation>
    <scope>NUCLEOTIDE SEQUENCE [LARGE SCALE GENOMIC DNA]</scope>
    <source>
        <strain evidence="7">L21-RPul-D3</strain>
    </source>
</reference>
<dbReference type="AlphaFoldDB" id="A0A1Q2HQA2"/>
<dbReference type="SUPFAM" id="SSF46561">
    <property type="entry name" value="Ribosomal protein L29 (L29p)"/>
    <property type="match status" value="1"/>
</dbReference>
<dbReference type="Proteomes" id="UP000188273">
    <property type="component" value="Chromosome"/>
</dbReference>
<keyword evidence="3 5" id="KW-0687">Ribonucleoprotein</keyword>
<dbReference type="Gene3D" id="1.10.287.310">
    <property type="match status" value="1"/>
</dbReference>
<dbReference type="FunFam" id="1.10.287.310:FF:000001">
    <property type="entry name" value="50S ribosomal protein L29"/>
    <property type="match status" value="1"/>
</dbReference>
<comment type="similarity">
    <text evidence="1 5">Belongs to the universal ribosomal protein uL29 family.</text>
</comment>
<evidence type="ECO:0000313" key="7">
    <source>
        <dbReference type="Proteomes" id="UP000188273"/>
    </source>
</evidence>
<name>A0A1Q2HQA2_9BACT</name>
<gene>
    <name evidence="5 6" type="primary">rpmC</name>
    <name evidence="6" type="ORF">L21SP3_01228</name>
</gene>
<sequence>MKASELRELKKEDLPSKLKEFQKKLYELRMQSVTENLEDKYAISKCRKDIARVKTLIRENQLKAQ</sequence>
<accession>A0A1Q2HQA2</accession>
<evidence type="ECO:0000313" key="6">
    <source>
        <dbReference type="EMBL" id="AQQ09423.1"/>
    </source>
</evidence>
<dbReference type="GO" id="GO:1990904">
    <property type="term" value="C:ribonucleoprotein complex"/>
    <property type="evidence" value="ECO:0007669"/>
    <property type="project" value="UniProtKB-KW"/>
</dbReference>
<dbReference type="CDD" id="cd00427">
    <property type="entry name" value="Ribosomal_L29_HIP"/>
    <property type="match status" value="1"/>
</dbReference>
<dbReference type="STRING" id="1940790.L21SP3_01228"/>
<dbReference type="OrthoDB" id="9815192at2"/>
<dbReference type="InterPro" id="IPR001854">
    <property type="entry name" value="Ribosomal_uL29"/>
</dbReference>